<dbReference type="GeneID" id="17308842"/>
<keyword evidence="10" id="KW-1185">Reference proteome</keyword>
<dbReference type="GO" id="GO:0003697">
    <property type="term" value="F:single-stranded DNA binding"/>
    <property type="evidence" value="ECO:0007669"/>
    <property type="project" value="InterPro"/>
</dbReference>
<dbReference type="RefSeq" id="XP_005839220.1">
    <property type="nucleotide sequence ID" value="XM_005839163.1"/>
</dbReference>
<dbReference type="HOGENOM" id="CLU_827559_0_0_1"/>
<dbReference type="GO" id="GO:0006301">
    <property type="term" value="P:DNA damage tolerance"/>
    <property type="evidence" value="ECO:0007669"/>
    <property type="project" value="InterPro"/>
</dbReference>
<accession>L1JVL2</accession>
<evidence type="ECO:0000256" key="3">
    <source>
        <dbReference type="ARBA" id="ARBA00022833"/>
    </source>
</evidence>
<evidence type="ECO:0000256" key="2">
    <source>
        <dbReference type="ARBA" id="ARBA00022771"/>
    </source>
</evidence>
<organism evidence="8">
    <name type="scientific">Guillardia theta (strain CCMP2712)</name>
    <name type="common">Cryptophyte</name>
    <dbReference type="NCBI Taxonomy" id="905079"/>
    <lineage>
        <taxon>Eukaryota</taxon>
        <taxon>Cryptophyceae</taxon>
        <taxon>Pyrenomonadales</taxon>
        <taxon>Geminigeraceae</taxon>
        <taxon>Guillardia</taxon>
    </lineage>
</organism>
<dbReference type="GO" id="GO:0008270">
    <property type="term" value="F:zinc ion binding"/>
    <property type="evidence" value="ECO:0007669"/>
    <property type="project" value="UniProtKB-KW"/>
</dbReference>
<dbReference type="PROSITE" id="PS00518">
    <property type="entry name" value="ZF_RING_1"/>
    <property type="match status" value="1"/>
</dbReference>
<protein>
    <recommendedName>
        <fullName evidence="7">RING-type domain-containing protein</fullName>
    </recommendedName>
</protein>
<feature type="domain" description="RING-type" evidence="7">
    <location>
        <begin position="105"/>
        <end position="150"/>
    </location>
</feature>
<dbReference type="InterPro" id="IPR039577">
    <property type="entry name" value="Rad18"/>
</dbReference>
<dbReference type="STRING" id="905079.L1JVL2"/>
<dbReference type="GO" id="GO:0061630">
    <property type="term" value="F:ubiquitin protein ligase activity"/>
    <property type="evidence" value="ECO:0007669"/>
    <property type="project" value="InterPro"/>
</dbReference>
<proteinExistence type="predicted"/>
<dbReference type="GO" id="GO:0006513">
    <property type="term" value="P:protein monoubiquitination"/>
    <property type="evidence" value="ECO:0007669"/>
    <property type="project" value="InterPro"/>
</dbReference>
<evidence type="ECO:0000256" key="5">
    <source>
        <dbReference type="SAM" id="Coils"/>
    </source>
</evidence>
<reference evidence="8 10" key="1">
    <citation type="journal article" date="2012" name="Nature">
        <title>Algal genomes reveal evolutionary mosaicism and the fate of nucleomorphs.</title>
        <authorList>
            <consortium name="DOE Joint Genome Institute"/>
            <person name="Curtis B.A."/>
            <person name="Tanifuji G."/>
            <person name="Burki F."/>
            <person name="Gruber A."/>
            <person name="Irimia M."/>
            <person name="Maruyama S."/>
            <person name="Arias M.C."/>
            <person name="Ball S.G."/>
            <person name="Gile G.H."/>
            <person name="Hirakawa Y."/>
            <person name="Hopkins J.F."/>
            <person name="Kuo A."/>
            <person name="Rensing S.A."/>
            <person name="Schmutz J."/>
            <person name="Symeonidi A."/>
            <person name="Elias M."/>
            <person name="Eveleigh R.J."/>
            <person name="Herman E.K."/>
            <person name="Klute M.J."/>
            <person name="Nakayama T."/>
            <person name="Obornik M."/>
            <person name="Reyes-Prieto A."/>
            <person name="Armbrust E.V."/>
            <person name="Aves S.J."/>
            <person name="Beiko R.G."/>
            <person name="Coutinho P."/>
            <person name="Dacks J.B."/>
            <person name="Durnford D.G."/>
            <person name="Fast N.M."/>
            <person name="Green B.R."/>
            <person name="Grisdale C.J."/>
            <person name="Hempel F."/>
            <person name="Henrissat B."/>
            <person name="Hoppner M.P."/>
            <person name="Ishida K."/>
            <person name="Kim E."/>
            <person name="Koreny L."/>
            <person name="Kroth P.G."/>
            <person name="Liu Y."/>
            <person name="Malik S.B."/>
            <person name="Maier U.G."/>
            <person name="McRose D."/>
            <person name="Mock T."/>
            <person name="Neilson J.A."/>
            <person name="Onodera N.T."/>
            <person name="Poole A.M."/>
            <person name="Pritham E.J."/>
            <person name="Richards T.A."/>
            <person name="Rocap G."/>
            <person name="Roy S.W."/>
            <person name="Sarai C."/>
            <person name="Schaack S."/>
            <person name="Shirato S."/>
            <person name="Slamovits C.H."/>
            <person name="Spencer D.F."/>
            <person name="Suzuki S."/>
            <person name="Worden A.Z."/>
            <person name="Zauner S."/>
            <person name="Barry K."/>
            <person name="Bell C."/>
            <person name="Bharti A.K."/>
            <person name="Crow J.A."/>
            <person name="Grimwood J."/>
            <person name="Kramer R."/>
            <person name="Lindquist E."/>
            <person name="Lucas S."/>
            <person name="Salamov A."/>
            <person name="McFadden G.I."/>
            <person name="Lane C.E."/>
            <person name="Keeling P.J."/>
            <person name="Gray M.W."/>
            <person name="Grigoriev I.V."/>
            <person name="Archibald J.M."/>
        </authorList>
    </citation>
    <scope>NUCLEOTIDE SEQUENCE</scope>
    <source>
        <strain evidence="8 10">CCMP2712</strain>
    </source>
</reference>
<sequence>MDQDLTPAEILRRKKEAYFSQRLVEQQRQLARNDDVTSSTGEAGAASSVSDENVLEQITARITSKLKDELKKELAKEEKEISQQKDRQQGEMECFLAGELEQATCPICYELMKAPKNTPTLLFPCGHTFCIQCLNSHIKLNSRGTCPYCRVKIQNQAPNLQLQQLIDGFAGRKDEIIKKVEKVTRDAADAAESRNSFSLRNVSSSDREQLEDYRREWRTVSMRFRIYANEANDCDSEIKDMESKLQATRIVRKHLHGELEDAFKRMQKLQEEIDFIESQLQQQKEKEKDLDAEIVAKRKRMNLVNATKESLEMERAKIRLLVEHSIPGNVDAFLES</sequence>
<dbReference type="eggNOG" id="ENOG502SAGP">
    <property type="taxonomic scope" value="Eukaryota"/>
</dbReference>
<reference evidence="10" key="2">
    <citation type="submission" date="2012-11" db="EMBL/GenBank/DDBJ databases">
        <authorList>
            <person name="Kuo A."/>
            <person name="Curtis B.A."/>
            <person name="Tanifuji G."/>
            <person name="Burki F."/>
            <person name="Gruber A."/>
            <person name="Irimia M."/>
            <person name="Maruyama S."/>
            <person name="Arias M.C."/>
            <person name="Ball S.G."/>
            <person name="Gile G.H."/>
            <person name="Hirakawa Y."/>
            <person name="Hopkins J.F."/>
            <person name="Rensing S.A."/>
            <person name="Schmutz J."/>
            <person name="Symeonidi A."/>
            <person name="Elias M."/>
            <person name="Eveleigh R.J."/>
            <person name="Herman E.K."/>
            <person name="Klute M.J."/>
            <person name="Nakayama T."/>
            <person name="Obornik M."/>
            <person name="Reyes-Prieto A."/>
            <person name="Armbrust E.V."/>
            <person name="Aves S.J."/>
            <person name="Beiko R.G."/>
            <person name="Coutinho P."/>
            <person name="Dacks J.B."/>
            <person name="Durnford D.G."/>
            <person name="Fast N.M."/>
            <person name="Green B.R."/>
            <person name="Grisdale C."/>
            <person name="Hempe F."/>
            <person name="Henrissat B."/>
            <person name="Hoppner M.P."/>
            <person name="Ishida K.-I."/>
            <person name="Kim E."/>
            <person name="Koreny L."/>
            <person name="Kroth P.G."/>
            <person name="Liu Y."/>
            <person name="Malik S.-B."/>
            <person name="Maier U.G."/>
            <person name="McRose D."/>
            <person name="Mock T."/>
            <person name="Neilson J.A."/>
            <person name="Onodera N.T."/>
            <person name="Poole A.M."/>
            <person name="Pritham E.J."/>
            <person name="Richards T.A."/>
            <person name="Rocap G."/>
            <person name="Roy S.W."/>
            <person name="Sarai C."/>
            <person name="Schaack S."/>
            <person name="Shirato S."/>
            <person name="Slamovits C.H."/>
            <person name="Spencer D.F."/>
            <person name="Suzuki S."/>
            <person name="Worden A.Z."/>
            <person name="Zauner S."/>
            <person name="Barry K."/>
            <person name="Bell C."/>
            <person name="Bharti A.K."/>
            <person name="Crow J.A."/>
            <person name="Grimwood J."/>
            <person name="Kramer R."/>
            <person name="Lindquist E."/>
            <person name="Lucas S."/>
            <person name="Salamov A."/>
            <person name="McFadden G.I."/>
            <person name="Lane C.E."/>
            <person name="Keeling P.J."/>
            <person name="Gray M.W."/>
            <person name="Grigoriev I.V."/>
            <person name="Archibald J.M."/>
        </authorList>
    </citation>
    <scope>NUCLEOTIDE SEQUENCE</scope>
    <source>
        <strain evidence="10">CCMP2712</strain>
    </source>
</reference>
<dbReference type="OrthoDB" id="6105938at2759"/>
<name>L1JVL2_GUITC</name>
<evidence type="ECO:0000256" key="4">
    <source>
        <dbReference type="PROSITE-ProRule" id="PRU00175"/>
    </source>
</evidence>
<dbReference type="SMART" id="SM00184">
    <property type="entry name" value="RING"/>
    <property type="match status" value="1"/>
</dbReference>
<dbReference type="InterPro" id="IPR001841">
    <property type="entry name" value="Znf_RING"/>
</dbReference>
<keyword evidence="3" id="KW-0862">Zinc</keyword>
<keyword evidence="5" id="KW-0175">Coiled coil</keyword>
<dbReference type="PaxDb" id="55529-EKX52240"/>
<keyword evidence="2 4" id="KW-0863">Zinc-finger</keyword>
<dbReference type="Pfam" id="PF13445">
    <property type="entry name" value="zf-RING_UBOX"/>
    <property type="match status" value="1"/>
</dbReference>
<dbReference type="SUPFAM" id="SSF57850">
    <property type="entry name" value="RING/U-box"/>
    <property type="match status" value="1"/>
</dbReference>
<dbReference type="PANTHER" id="PTHR14134:SF3">
    <property type="entry name" value="RING-CH-TYPE DOMAIN-CONTAINING PROTEIN"/>
    <property type="match status" value="1"/>
</dbReference>
<reference evidence="9" key="3">
    <citation type="submission" date="2016-03" db="UniProtKB">
        <authorList>
            <consortium name="EnsemblProtists"/>
        </authorList>
    </citation>
    <scope>IDENTIFICATION</scope>
</reference>
<evidence type="ECO:0000256" key="6">
    <source>
        <dbReference type="SAM" id="MobiDB-lite"/>
    </source>
</evidence>
<dbReference type="PANTHER" id="PTHR14134">
    <property type="entry name" value="E3 UBIQUITIN-PROTEIN LIGASE RAD18"/>
    <property type="match status" value="1"/>
</dbReference>
<dbReference type="KEGG" id="gtt:GUITHDRAFT_102143"/>
<evidence type="ECO:0000313" key="8">
    <source>
        <dbReference type="EMBL" id="EKX52240.1"/>
    </source>
</evidence>
<evidence type="ECO:0000256" key="1">
    <source>
        <dbReference type="ARBA" id="ARBA00022723"/>
    </source>
</evidence>
<evidence type="ECO:0000313" key="9">
    <source>
        <dbReference type="EnsemblProtists" id="EKX52240"/>
    </source>
</evidence>
<gene>
    <name evidence="8" type="ORF">GUITHDRAFT_102143</name>
</gene>
<dbReference type="InterPro" id="IPR013083">
    <property type="entry name" value="Znf_RING/FYVE/PHD"/>
</dbReference>
<dbReference type="Gene3D" id="3.30.40.10">
    <property type="entry name" value="Zinc/RING finger domain, C3HC4 (zinc finger)"/>
    <property type="match status" value="1"/>
</dbReference>
<evidence type="ECO:0000313" key="10">
    <source>
        <dbReference type="Proteomes" id="UP000011087"/>
    </source>
</evidence>
<feature type="coiled-coil region" evidence="5">
    <location>
        <begin position="60"/>
        <end position="91"/>
    </location>
</feature>
<keyword evidence="1" id="KW-0479">Metal-binding</keyword>
<feature type="coiled-coil region" evidence="5">
    <location>
        <begin position="252"/>
        <end position="300"/>
    </location>
</feature>
<feature type="region of interest" description="Disordered" evidence="6">
    <location>
        <begin position="29"/>
        <end position="50"/>
    </location>
</feature>
<evidence type="ECO:0000259" key="7">
    <source>
        <dbReference type="PROSITE" id="PS50089"/>
    </source>
</evidence>
<feature type="compositionally biased region" description="Low complexity" evidence="6">
    <location>
        <begin position="36"/>
        <end position="50"/>
    </location>
</feature>
<dbReference type="AlphaFoldDB" id="L1JVL2"/>
<dbReference type="OMA" id="CIFERNG"/>
<dbReference type="EMBL" id="JH992973">
    <property type="protein sequence ID" value="EKX52240.1"/>
    <property type="molecule type" value="Genomic_DNA"/>
</dbReference>
<dbReference type="InterPro" id="IPR027370">
    <property type="entry name" value="Znf-RING_euk"/>
</dbReference>
<dbReference type="PROSITE" id="PS50089">
    <property type="entry name" value="ZF_RING_2"/>
    <property type="match status" value="1"/>
</dbReference>
<dbReference type="Proteomes" id="UP000011087">
    <property type="component" value="Unassembled WGS sequence"/>
</dbReference>
<dbReference type="InterPro" id="IPR017907">
    <property type="entry name" value="Znf_RING_CS"/>
</dbReference>
<dbReference type="EnsemblProtists" id="EKX52240">
    <property type="protein sequence ID" value="EKX52240"/>
    <property type="gene ID" value="GUITHDRAFT_102143"/>
</dbReference>